<name>V8P9Q3_OPHHA</name>
<evidence type="ECO:0000256" key="1">
    <source>
        <dbReference type="SAM" id="MobiDB-lite"/>
    </source>
</evidence>
<dbReference type="EMBL" id="AZIM01000443">
    <property type="protein sequence ID" value="ETE71050.1"/>
    <property type="molecule type" value="Genomic_DNA"/>
</dbReference>
<organism evidence="2 3">
    <name type="scientific">Ophiophagus hannah</name>
    <name type="common">King cobra</name>
    <name type="synonym">Naja hannah</name>
    <dbReference type="NCBI Taxonomy" id="8665"/>
    <lineage>
        <taxon>Eukaryota</taxon>
        <taxon>Metazoa</taxon>
        <taxon>Chordata</taxon>
        <taxon>Craniata</taxon>
        <taxon>Vertebrata</taxon>
        <taxon>Euteleostomi</taxon>
        <taxon>Lepidosauria</taxon>
        <taxon>Squamata</taxon>
        <taxon>Bifurcata</taxon>
        <taxon>Unidentata</taxon>
        <taxon>Episquamata</taxon>
        <taxon>Toxicofera</taxon>
        <taxon>Serpentes</taxon>
        <taxon>Colubroidea</taxon>
        <taxon>Elapidae</taxon>
        <taxon>Elapinae</taxon>
        <taxon>Ophiophagus</taxon>
    </lineage>
</organism>
<proteinExistence type="predicted"/>
<dbReference type="Proteomes" id="UP000018936">
    <property type="component" value="Unassembled WGS sequence"/>
</dbReference>
<feature type="region of interest" description="Disordered" evidence="1">
    <location>
        <begin position="1"/>
        <end position="21"/>
    </location>
</feature>
<reference evidence="2 3" key="1">
    <citation type="journal article" date="2013" name="Proc. Natl. Acad. Sci. U.S.A.">
        <title>The king cobra genome reveals dynamic gene evolution and adaptation in the snake venom system.</title>
        <authorList>
            <person name="Vonk F.J."/>
            <person name="Casewell N.R."/>
            <person name="Henkel C.V."/>
            <person name="Heimberg A.M."/>
            <person name="Jansen H.J."/>
            <person name="McCleary R.J."/>
            <person name="Kerkkamp H.M."/>
            <person name="Vos R.A."/>
            <person name="Guerreiro I."/>
            <person name="Calvete J.J."/>
            <person name="Wuster W."/>
            <person name="Woods A.E."/>
            <person name="Logan J.M."/>
            <person name="Harrison R.A."/>
            <person name="Castoe T.A."/>
            <person name="de Koning A.P."/>
            <person name="Pollock D.D."/>
            <person name="Yandell M."/>
            <person name="Calderon D."/>
            <person name="Renjifo C."/>
            <person name="Currier R.B."/>
            <person name="Salgado D."/>
            <person name="Pla D."/>
            <person name="Sanz L."/>
            <person name="Hyder A.S."/>
            <person name="Ribeiro J.M."/>
            <person name="Arntzen J.W."/>
            <person name="van den Thillart G.E."/>
            <person name="Boetzer M."/>
            <person name="Pirovano W."/>
            <person name="Dirks R.P."/>
            <person name="Spaink H.P."/>
            <person name="Duboule D."/>
            <person name="McGlinn E."/>
            <person name="Kini R.M."/>
            <person name="Richardson M.K."/>
        </authorList>
    </citation>
    <scope>NUCLEOTIDE SEQUENCE</scope>
    <source>
        <tissue evidence="2">Blood</tissue>
    </source>
</reference>
<accession>V8P9Q3</accession>
<evidence type="ECO:0000313" key="2">
    <source>
        <dbReference type="EMBL" id="ETE71050.1"/>
    </source>
</evidence>
<keyword evidence="3" id="KW-1185">Reference proteome</keyword>
<dbReference type="AlphaFoldDB" id="V8P9Q3"/>
<feature type="non-terminal residue" evidence="2">
    <location>
        <position position="66"/>
    </location>
</feature>
<evidence type="ECO:0000313" key="3">
    <source>
        <dbReference type="Proteomes" id="UP000018936"/>
    </source>
</evidence>
<protein>
    <submittedName>
        <fullName evidence="2">Uncharacterized protein</fullName>
    </submittedName>
</protein>
<gene>
    <name evidence="2" type="ORF">L345_03155</name>
</gene>
<comment type="caution">
    <text evidence="2">The sequence shown here is derived from an EMBL/GenBank/DDBJ whole genome shotgun (WGS) entry which is preliminary data.</text>
</comment>
<sequence>MPPIPCEISWRWPGKDSRSPSGALMWGGWSTRMPDVQQKAFTRLLEKQQQQQQQQLPQKCSCEAVR</sequence>